<sequence>MKAVRRNWLLAGITVLVLGGAVAYAGVAIAGYQSRATATVGAATPRPTLPSGPLLVFRDTSPGAHYGQVASVPLADPSAARTSTGLLCDRVYATHENLMCLRTQSGTVTSFDATLYDVAGDQLKSWPLPGFPSRTRISPDSSLVAQTSFVTGSSYGAAGFSTQTTISAVNGIDYGNLEAFTLLVDGQKVTADREIWGVTFASDDNTFFATAMSGGRIWLVRGNLRGRTLVAVKDGAECPSLSPDGTRVAYKKNISTTATKHWTLAVLDFATGVEKELPIPASVSVDDQAEWLDDGTLLYGLADPAAPGNSNVYAVKADGSAAPRLFLAHAWSPSVVR</sequence>
<accession>A0A7G6YDW9</accession>
<dbReference type="InterPro" id="IPR011042">
    <property type="entry name" value="6-blade_b-propeller_TolB-like"/>
</dbReference>
<protein>
    <recommendedName>
        <fullName evidence="3">TolB-like translocation protein</fullName>
    </recommendedName>
</protein>
<reference evidence="2" key="1">
    <citation type="submission" date="2019-09" db="EMBL/GenBank/DDBJ databases">
        <title>Antimicrobial potential of Antarctic Bacteria.</title>
        <authorList>
            <person name="Benaud N."/>
            <person name="Edwards R.J."/>
            <person name="Ferrari B.C."/>
        </authorList>
    </citation>
    <scope>NUCLEOTIDE SEQUENCE [LARGE SCALE GENOMIC DNA]</scope>
    <source>
        <strain evidence="2">INR9</strain>
    </source>
</reference>
<evidence type="ECO:0000313" key="2">
    <source>
        <dbReference type="Proteomes" id="UP000515511"/>
    </source>
</evidence>
<dbReference type="Gene3D" id="2.120.10.30">
    <property type="entry name" value="TolB, C-terminal domain"/>
    <property type="match status" value="1"/>
</dbReference>
<dbReference type="RefSeq" id="WP_185276122.1">
    <property type="nucleotide sequence ID" value="NZ_CP043641.1"/>
</dbReference>
<evidence type="ECO:0000313" key="1">
    <source>
        <dbReference type="EMBL" id="QNE36684.1"/>
    </source>
</evidence>
<dbReference type="SUPFAM" id="SSF82171">
    <property type="entry name" value="DPP6 N-terminal domain-like"/>
    <property type="match status" value="1"/>
</dbReference>
<gene>
    <name evidence="1" type="ORF">F1C12_17230</name>
</gene>
<organism evidence="1 2">
    <name type="scientific">Leifsonia shinshuensis</name>
    <dbReference type="NCBI Taxonomy" id="150026"/>
    <lineage>
        <taxon>Bacteria</taxon>
        <taxon>Bacillati</taxon>
        <taxon>Actinomycetota</taxon>
        <taxon>Actinomycetes</taxon>
        <taxon>Micrococcales</taxon>
        <taxon>Microbacteriaceae</taxon>
        <taxon>Leifsonia</taxon>
    </lineage>
</organism>
<proteinExistence type="predicted"/>
<name>A0A7G6YDW9_9MICO</name>
<dbReference type="Proteomes" id="UP000515511">
    <property type="component" value="Chromosome"/>
</dbReference>
<dbReference type="KEGG" id="lse:F1C12_17230"/>
<evidence type="ECO:0008006" key="3">
    <source>
        <dbReference type="Google" id="ProtNLM"/>
    </source>
</evidence>
<dbReference type="EMBL" id="CP043641">
    <property type="protein sequence ID" value="QNE36684.1"/>
    <property type="molecule type" value="Genomic_DNA"/>
</dbReference>
<dbReference type="AlphaFoldDB" id="A0A7G6YDW9"/>